<evidence type="ECO:0000256" key="1">
    <source>
        <dbReference type="SAM" id="MobiDB-lite"/>
    </source>
</evidence>
<evidence type="ECO:0000313" key="3">
    <source>
        <dbReference type="Proteomes" id="UP000652761"/>
    </source>
</evidence>
<comment type="caution">
    <text evidence="2">The sequence shown here is derived from an EMBL/GenBank/DDBJ whole genome shotgun (WGS) entry which is preliminary data.</text>
</comment>
<feature type="region of interest" description="Disordered" evidence="1">
    <location>
        <begin position="1"/>
        <end position="28"/>
    </location>
</feature>
<sequence length="95" mass="11534">MASRGRRAERRPERMSRDVRSRRSSRPQHRKVLYFPHRCLWIMEYSCKVWCNPCRRKLILRQHSGHSWRLSSSTSSGPWWTFYHGKIQEDAATLF</sequence>
<dbReference type="EMBL" id="NMUH01006725">
    <property type="protein sequence ID" value="MQM15883.1"/>
    <property type="molecule type" value="Genomic_DNA"/>
</dbReference>
<name>A0A843X993_COLES</name>
<dbReference type="AlphaFoldDB" id="A0A843X993"/>
<evidence type="ECO:0000313" key="2">
    <source>
        <dbReference type="EMBL" id="MQM15883.1"/>
    </source>
</evidence>
<dbReference type="Proteomes" id="UP000652761">
    <property type="component" value="Unassembled WGS sequence"/>
</dbReference>
<proteinExistence type="predicted"/>
<gene>
    <name evidence="2" type="ORF">Taro_048835</name>
</gene>
<feature type="compositionally biased region" description="Basic and acidic residues" evidence="1">
    <location>
        <begin position="10"/>
        <end position="21"/>
    </location>
</feature>
<accession>A0A843X993</accession>
<protein>
    <submittedName>
        <fullName evidence="2">Uncharacterized protein</fullName>
    </submittedName>
</protein>
<keyword evidence="3" id="KW-1185">Reference proteome</keyword>
<organism evidence="2 3">
    <name type="scientific">Colocasia esculenta</name>
    <name type="common">Wild taro</name>
    <name type="synonym">Arum esculentum</name>
    <dbReference type="NCBI Taxonomy" id="4460"/>
    <lineage>
        <taxon>Eukaryota</taxon>
        <taxon>Viridiplantae</taxon>
        <taxon>Streptophyta</taxon>
        <taxon>Embryophyta</taxon>
        <taxon>Tracheophyta</taxon>
        <taxon>Spermatophyta</taxon>
        <taxon>Magnoliopsida</taxon>
        <taxon>Liliopsida</taxon>
        <taxon>Araceae</taxon>
        <taxon>Aroideae</taxon>
        <taxon>Colocasieae</taxon>
        <taxon>Colocasia</taxon>
    </lineage>
</organism>
<reference evidence="2" key="1">
    <citation type="submission" date="2017-07" db="EMBL/GenBank/DDBJ databases">
        <title>Taro Niue Genome Assembly and Annotation.</title>
        <authorList>
            <person name="Atibalentja N."/>
            <person name="Keating K."/>
            <person name="Fields C.J."/>
        </authorList>
    </citation>
    <scope>NUCLEOTIDE SEQUENCE</scope>
    <source>
        <strain evidence="2">Niue_2</strain>
        <tissue evidence="2">Leaf</tissue>
    </source>
</reference>